<organism evidence="2 3">
    <name type="scientific">Equus przewalskii</name>
    <name type="common">Przewalski's horse</name>
    <name type="synonym">Equus caballus przewalskii</name>
    <dbReference type="NCBI Taxonomy" id="9798"/>
    <lineage>
        <taxon>Eukaryota</taxon>
        <taxon>Metazoa</taxon>
        <taxon>Chordata</taxon>
        <taxon>Craniata</taxon>
        <taxon>Vertebrata</taxon>
        <taxon>Euteleostomi</taxon>
        <taxon>Mammalia</taxon>
        <taxon>Eutheria</taxon>
        <taxon>Laurasiatheria</taxon>
        <taxon>Perissodactyla</taxon>
        <taxon>Equidae</taxon>
        <taxon>Equus</taxon>
    </lineage>
</organism>
<feature type="compositionally biased region" description="Basic and acidic residues" evidence="1">
    <location>
        <begin position="41"/>
        <end position="64"/>
    </location>
</feature>
<dbReference type="GeneID" id="103564292"/>
<gene>
    <name evidence="3 4" type="primary">LOC103564292</name>
</gene>
<reference evidence="3 4" key="1">
    <citation type="submission" date="2025-05" db="UniProtKB">
        <authorList>
            <consortium name="RefSeq"/>
        </authorList>
    </citation>
    <scope>IDENTIFICATION</scope>
    <source>
        <tissue evidence="3 4">Blood</tissue>
    </source>
</reference>
<dbReference type="RefSeq" id="XP_070426633.1">
    <property type="nucleotide sequence ID" value="XM_070570532.1"/>
</dbReference>
<dbReference type="Proteomes" id="UP001652662">
    <property type="component" value="Chromosome 13"/>
</dbReference>
<dbReference type="RefSeq" id="XP_070426632.1">
    <property type="nucleotide sequence ID" value="XM_070570531.1"/>
</dbReference>
<sequence>MGFAWRGVCSFSTAAGGSHRPALLCESSVSPNHKGSQYSLQKEDVCSPRPRQSEWEGPRRRGPDRPAVGYSSVSPTPMATIPSPRRPRLGRAFERLAGVPAPGSRRGALPADPCLRPPARRNPSSPARPPLTRTPPAAAAAKALAAPPRAGHVAAGHAAPLASRGAPSPARGHLQLISAAGRAGWEQPVGERSTFPAVCTREKVNGKADESPERAMQSGAGWTWAAYPETDARTTLSGFESQLYHLLIG</sequence>
<evidence type="ECO:0000313" key="4">
    <source>
        <dbReference type="RefSeq" id="XP_070426633.1"/>
    </source>
</evidence>
<keyword evidence="2" id="KW-1185">Reference proteome</keyword>
<feature type="compositionally biased region" description="Polar residues" evidence="1">
    <location>
        <begin position="27"/>
        <end position="40"/>
    </location>
</feature>
<evidence type="ECO:0000313" key="2">
    <source>
        <dbReference type="Proteomes" id="UP001652662"/>
    </source>
</evidence>
<accession>A0ABM4KEL6</accession>
<feature type="region of interest" description="Disordered" evidence="1">
    <location>
        <begin position="26"/>
        <end position="170"/>
    </location>
</feature>
<evidence type="ECO:0000256" key="1">
    <source>
        <dbReference type="SAM" id="MobiDB-lite"/>
    </source>
</evidence>
<proteinExistence type="predicted"/>
<name>A0ABM4KEL6_EQUPR</name>
<feature type="compositionally biased region" description="Low complexity" evidence="1">
    <location>
        <begin position="134"/>
        <end position="150"/>
    </location>
</feature>
<protein>
    <submittedName>
        <fullName evidence="3 4">Microtubule-associated protein homolog maph-1.1-like</fullName>
    </submittedName>
</protein>
<evidence type="ECO:0000313" key="3">
    <source>
        <dbReference type="RefSeq" id="XP_070426632.1"/>
    </source>
</evidence>